<dbReference type="Pfam" id="PF01841">
    <property type="entry name" value="Transglut_core"/>
    <property type="match status" value="1"/>
</dbReference>
<accession>A0A174Z498</accession>
<proteinExistence type="predicted"/>
<dbReference type="Proteomes" id="UP000095662">
    <property type="component" value="Unassembled WGS sequence"/>
</dbReference>
<reference evidence="2 3" key="1">
    <citation type="submission" date="2015-09" db="EMBL/GenBank/DDBJ databases">
        <authorList>
            <consortium name="Pathogen Informatics"/>
        </authorList>
    </citation>
    <scope>NUCLEOTIDE SEQUENCE [LARGE SCALE GENOMIC DNA]</scope>
    <source>
        <strain evidence="2 3">2789STDY5834928</strain>
    </source>
</reference>
<feature type="domain" description="Transglutaminase-like" evidence="1">
    <location>
        <begin position="307"/>
        <end position="363"/>
    </location>
</feature>
<keyword evidence="2" id="KW-0378">Hydrolase</keyword>
<evidence type="ECO:0000313" key="2">
    <source>
        <dbReference type="EMBL" id="CUQ80782.1"/>
    </source>
</evidence>
<dbReference type="EMBL" id="CZBY01000001">
    <property type="protein sequence ID" value="CUQ80782.1"/>
    <property type="molecule type" value="Genomic_DNA"/>
</dbReference>
<protein>
    <submittedName>
        <fullName evidence="2">Uncharacterized protein involved in cytokinesis, contains TGc (Transglutaminase/protease-like) domain</fullName>
    </submittedName>
</protein>
<dbReference type="PANTHER" id="PTHR46333">
    <property type="entry name" value="CYTOKINESIS PROTEIN 3"/>
    <property type="match status" value="1"/>
</dbReference>
<evidence type="ECO:0000259" key="1">
    <source>
        <dbReference type="SMART" id="SM00460"/>
    </source>
</evidence>
<dbReference type="SUPFAM" id="SSF54001">
    <property type="entry name" value="Cysteine proteinases"/>
    <property type="match status" value="1"/>
</dbReference>
<dbReference type="GO" id="GO:0008233">
    <property type="term" value="F:peptidase activity"/>
    <property type="evidence" value="ECO:0007669"/>
    <property type="project" value="UniProtKB-KW"/>
</dbReference>
<evidence type="ECO:0000313" key="3">
    <source>
        <dbReference type="Proteomes" id="UP000095662"/>
    </source>
</evidence>
<dbReference type="InterPro" id="IPR038765">
    <property type="entry name" value="Papain-like_cys_pep_sf"/>
</dbReference>
<organism evidence="2 3">
    <name type="scientific">[Eubacterium] siraeum</name>
    <dbReference type="NCBI Taxonomy" id="39492"/>
    <lineage>
        <taxon>Bacteria</taxon>
        <taxon>Bacillati</taxon>
        <taxon>Bacillota</taxon>
        <taxon>Clostridia</taxon>
        <taxon>Eubacteriales</taxon>
        <taxon>Oscillospiraceae</taxon>
        <taxon>Oscillospiraceae incertae sedis</taxon>
    </lineage>
</organism>
<dbReference type="InterPro" id="IPR052557">
    <property type="entry name" value="CAP/Cytokinesis_protein"/>
</dbReference>
<dbReference type="OrthoDB" id="9788327at2"/>
<name>A0A174Z498_9FIRM</name>
<dbReference type="Gene3D" id="3.10.620.30">
    <property type="match status" value="1"/>
</dbReference>
<dbReference type="SMART" id="SM00460">
    <property type="entry name" value="TGc"/>
    <property type="match status" value="1"/>
</dbReference>
<sequence>MNRGFAVFIILALISVILSFVIPDNSKRGFTNALSSYMIADEENKLNYDDTREHLRVPAELPFEYDFDNKEFNNGFEYEFNPNFHSGYYHKPQTLKFDCSDTIWYTTDGTLPEKNKTAYLYDNEKGIRLDTGVTNICLRAEKDGKMSRVYVGSYVILGSTEDAFYGYGYNSLDKYDRYIYRSLYKAMSNYETKFDVPFTNVSYQRLYRIFMCVNYDNPLLIQAPLSFVSWSGNKKDVSSIKLIYDFSKEASEYYVEKTKKRAEEILNTADGSESLFDYLLTIHNEILKNAEYDYTLESDGAYEAFGVLTAGSGVCESYSRAYQYLCQCIGVDNLLIVGTSNDEPHMWNMVMLGGEWYHADLTWDDGDNGGIEYYYFAFNDKNLKDYGERTISPELNESRPILEMYSDSNYYPIPAARGTEYSVSNILLY</sequence>
<dbReference type="Pfam" id="PF13290">
    <property type="entry name" value="CHB_HEX_C_1"/>
    <property type="match status" value="1"/>
</dbReference>
<dbReference type="GO" id="GO:0006508">
    <property type="term" value="P:proteolysis"/>
    <property type="evidence" value="ECO:0007669"/>
    <property type="project" value="UniProtKB-KW"/>
</dbReference>
<keyword evidence="2" id="KW-0645">Protease</keyword>
<dbReference type="InterPro" id="IPR059177">
    <property type="entry name" value="GH29D-like_dom"/>
</dbReference>
<dbReference type="InterPro" id="IPR002931">
    <property type="entry name" value="Transglutaminase-like"/>
</dbReference>
<gene>
    <name evidence="2" type="ORF">ERS852540_00112</name>
</gene>
<dbReference type="PANTHER" id="PTHR46333:SF2">
    <property type="entry name" value="CYTOKINESIS PROTEIN 3"/>
    <property type="match status" value="1"/>
</dbReference>
<dbReference type="AlphaFoldDB" id="A0A174Z498"/>
<dbReference type="GO" id="GO:0005737">
    <property type="term" value="C:cytoplasm"/>
    <property type="evidence" value="ECO:0007669"/>
    <property type="project" value="TreeGrafter"/>
</dbReference>
<dbReference type="STRING" id="39492.ERS852540_00112"/>